<accession>H6L9P3</accession>
<keyword evidence="2" id="KW-1185">Reference proteome</keyword>
<dbReference type="AlphaFoldDB" id="H6L9P3"/>
<name>H6L9P3_SAPGL</name>
<dbReference type="Proteomes" id="UP000007519">
    <property type="component" value="Chromosome"/>
</dbReference>
<protein>
    <submittedName>
        <fullName evidence="1">Uncharacterized protein</fullName>
    </submittedName>
</protein>
<dbReference type="HOGENOM" id="CLU_3257664_0_0_10"/>
<reference evidence="1 2" key="1">
    <citation type="journal article" date="2012" name="Stand. Genomic Sci.">
        <title>Complete genome sequencing and analysis of Saprospira grandis str. Lewin, a predatory marine bacterium.</title>
        <authorList>
            <person name="Saw J.H."/>
            <person name="Yuryev A."/>
            <person name="Kanbe M."/>
            <person name="Hou S."/>
            <person name="Young A.G."/>
            <person name="Aizawa S."/>
            <person name="Alam M."/>
        </authorList>
    </citation>
    <scope>NUCLEOTIDE SEQUENCE [LARGE SCALE GENOMIC DNA]</scope>
    <source>
        <strain evidence="1 2">Lewin</strain>
    </source>
</reference>
<gene>
    <name evidence="1" type="ordered locus">SGRA_0482</name>
</gene>
<dbReference type="KEGG" id="sgn:SGRA_0482"/>
<dbReference type="EMBL" id="CP002831">
    <property type="protein sequence ID" value="AFC23221.1"/>
    <property type="molecule type" value="Genomic_DNA"/>
</dbReference>
<sequence>MSLSHDSAIGPFGGFSFLLDQLVQLAASWGGWPPLAQRAKTA</sequence>
<evidence type="ECO:0000313" key="2">
    <source>
        <dbReference type="Proteomes" id="UP000007519"/>
    </source>
</evidence>
<proteinExistence type="predicted"/>
<organism evidence="1 2">
    <name type="scientific">Saprospira grandis (strain Lewin)</name>
    <dbReference type="NCBI Taxonomy" id="984262"/>
    <lineage>
        <taxon>Bacteria</taxon>
        <taxon>Pseudomonadati</taxon>
        <taxon>Bacteroidota</taxon>
        <taxon>Saprospiria</taxon>
        <taxon>Saprospirales</taxon>
        <taxon>Saprospiraceae</taxon>
        <taxon>Saprospira</taxon>
    </lineage>
</organism>
<dbReference type="RefSeq" id="WP_014373466.1">
    <property type="nucleotide sequence ID" value="NC_016940.1"/>
</dbReference>
<evidence type="ECO:0000313" key="1">
    <source>
        <dbReference type="EMBL" id="AFC23221.1"/>
    </source>
</evidence>